<dbReference type="EMBL" id="JAAZSQ010000003">
    <property type="protein sequence ID" value="NKX53989.1"/>
    <property type="molecule type" value="Genomic_DNA"/>
</dbReference>
<dbReference type="Proteomes" id="UP000544090">
    <property type="component" value="Unassembled WGS sequence"/>
</dbReference>
<dbReference type="GO" id="GO:0006235">
    <property type="term" value="P:dTTP biosynthetic process"/>
    <property type="evidence" value="ECO:0007669"/>
    <property type="project" value="TreeGrafter"/>
</dbReference>
<dbReference type="PANTHER" id="PTHR10344">
    <property type="entry name" value="THYMIDYLATE KINASE"/>
    <property type="match status" value="1"/>
</dbReference>
<dbReference type="PANTHER" id="PTHR10344:SF4">
    <property type="entry name" value="UMP-CMP KINASE 2, MITOCHONDRIAL"/>
    <property type="match status" value="1"/>
</dbReference>
<dbReference type="AlphaFoldDB" id="A0A7X6HBE4"/>
<dbReference type="GO" id="GO:0005737">
    <property type="term" value="C:cytoplasm"/>
    <property type="evidence" value="ECO:0007669"/>
    <property type="project" value="TreeGrafter"/>
</dbReference>
<dbReference type="GO" id="GO:0006233">
    <property type="term" value="P:dTDP biosynthetic process"/>
    <property type="evidence" value="ECO:0007669"/>
    <property type="project" value="TreeGrafter"/>
</dbReference>
<name>A0A7X6HBE4_9MICC</name>
<gene>
    <name evidence="6" type="ORF">HGG74_05420</name>
</gene>
<keyword evidence="6" id="KW-0808">Transferase</keyword>
<keyword evidence="6" id="KW-0418">Kinase</keyword>
<evidence type="ECO:0000256" key="1">
    <source>
        <dbReference type="ARBA" id="ARBA00009776"/>
    </source>
</evidence>
<accession>A0A7X6HBE4</accession>
<proteinExistence type="inferred from homology"/>
<dbReference type="SUPFAM" id="SSF52540">
    <property type="entry name" value="P-loop containing nucleoside triphosphate hydrolases"/>
    <property type="match status" value="1"/>
</dbReference>
<protein>
    <recommendedName>
        <fullName evidence="2">Thymidylate kinase</fullName>
    </recommendedName>
</protein>
<keyword evidence="7" id="KW-1185">Reference proteome</keyword>
<evidence type="ECO:0000256" key="3">
    <source>
        <dbReference type="ARBA" id="ARBA00022741"/>
    </source>
</evidence>
<dbReference type="GO" id="GO:0004798">
    <property type="term" value="F:dTMP kinase activity"/>
    <property type="evidence" value="ECO:0007669"/>
    <property type="project" value="TreeGrafter"/>
</dbReference>
<dbReference type="InterPro" id="IPR039430">
    <property type="entry name" value="Thymidylate_kin-like_dom"/>
</dbReference>
<evidence type="ECO:0000259" key="5">
    <source>
        <dbReference type="Pfam" id="PF02223"/>
    </source>
</evidence>
<organism evidence="6 7">
    <name type="scientific">Arthrobacter mobilis</name>
    <dbReference type="NCBI Taxonomy" id="2724944"/>
    <lineage>
        <taxon>Bacteria</taxon>
        <taxon>Bacillati</taxon>
        <taxon>Actinomycetota</taxon>
        <taxon>Actinomycetes</taxon>
        <taxon>Micrococcales</taxon>
        <taxon>Micrococcaceae</taxon>
        <taxon>Arthrobacter</taxon>
    </lineage>
</organism>
<evidence type="ECO:0000256" key="4">
    <source>
        <dbReference type="ARBA" id="ARBA00022840"/>
    </source>
</evidence>
<evidence type="ECO:0000256" key="2">
    <source>
        <dbReference type="ARBA" id="ARBA00017144"/>
    </source>
</evidence>
<evidence type="ECO:0000313" key="7">
    <source>
        <dbReference type="Proteomes" id="UP000544090"/>
    </source>
</evidence>
<dbReference type="InterPro" id="IPR027417">
    <property type="entry name" value="P-loop_NTPase"/>
</dbReference>
<feature type="domain" description="Thymidylate kinase-like" evidence="5">
    <location>
        <begin position="96"/>
        <end position="192"/>
    </location>
</feature>
<dbReference type="Pfam" id="PF02223">
    <property type="entry name" value="Thymidylate_kin"/>
    <property type="match status" value="1"/>
</dbReference>
<reference evidence="6 7" key="1">
    <citation type="submission" date="2020-04" db="EMBL/GenBank/DDBJ databases">
        <title>Arthrobacter sp. nov.</title>
        <authorList>
            <person name="Liu S."/>
        </authorList>
    </citation>
    <scope>NUCLEOTIDE SEQUENCE [LARGE SCALE GENOMIC DNA]</scope>
    <source>
        <strain evidence="6 7">E918</strain>
    </source>
</reference>
<keyword evidence="3" id="KW-0547">Nucleotide-binding</keyword>
<sequence length="209" mass="22990">MPGHRAQENFRVALAGIDGAGKSTAAADLRGRLESCGTPAVVYGVFGGRKTLDSWARRFGTSAVRILGTRGLDLVETLVRTVAMVRMCLARQGPDTLVVMDRSFYCQLALRQSRGLRGGGLAGWLLGLFPKPHLVVYFAISPEQALRRIRVRDTDAESLEALRALDAGYRALEDFGSFEVIDAGRSRTEVLDQLERVIQRPEGQMCRRP</sequence>
<comment type="caution">
    <text evidence="6">The sequence shown here is derived from an EMBL/GenBank/DDBJ whole genome shotgun (WGS) entry which is preliminary data.</text>
</comment>
<evidence type="ECO:0000313" key="6">
    <source>
        <dbReference type="EMBL" id="NKX53989.1"/>
    </source>
</evidence>
<comment type="similarity">
    <text evidence="1">Belongs to the thymidylate kinase family.</text>
</comment>
<dbReference type="Gene3D" id="3.40.50.300">
    <property type="entry name" value="P-loop containing nucleotide triphosphate hydrolases"/>
    <property type="match status" value="1"/>
</dbReference>
<dbReference type="GO" id="GO:0006227">
    <property type="term" value="P:dUDP biosynthetic process"/>
    <property type="evidence" value="ECO:0007669"/>
    <property type="project" value="TreeGrafter"/>
</dbReference>
<dbReference type="GO" id="GO:0005524">
    <property type="term" value="F:ATP binding"/>
    <property type="evidence" value="ECO:0007669"/>
    <property type="project" value="UniProtKB-KW"/>
</dbReference>
<keyword evidence="4" id="KW-0067">ATP-binding</keyword>
<dbReference type="RefSeq" id="WP_168485325.1">
    <property type="nucleotide sequence ID" value="NZ_JAAZSQ010000003.1"/>
</dbReference>